<comment type="similarity">
    <text evidence="1">Belongs to the aerolysin family.</text>
</comment>
<feature type="chain" id="PRO_5017713535" description="Aerolysin-like C-terminal domain-containing protein" evidence="3">
    <location>
        <begin position="25"/>
        <end position="342"/>
    </location>
</feature>
<keyword evidence="2" id="KW-1015">Disulfide bond</keyword>
<organism evidence="5 6">
    <name type="scientific">Chryseobacterium pennae</name>
    <dbReference type="NCBI Taxonomy" id="2258962"/>
    <lineage>
        <taxon>Bacteria</taxon>
        <taxon>Pseudomonadati</taxon>
        <taxon>Bacteroidota</taxon>
        <taxon>Flavobacteriia</taxon>
        <taxon>Flavobacteriales</taxon>
        <taxon>Weeksellaceae</taxon>
        <taxon>Chryseobacterium group</taxon>
        <taxon>Chryseobacterium</taxon>
    </lineage>
</organism>
<evidence type="ECO:0000256" key="3">
    <source>
        <dbReference type="SAM" id="SignalP"/>
    </source>
</evidence>
<evidence type="ECO:0000313" key="5">
    <source>
        <dbReference type="EMBL" id="REC61518.1"/>
    </source>
</evidence>
<evidence type="ECO:0000256" key="1">
    <source>
        <dbReference type="ARBA" id="ARBA00009831"/>
    </source>
</evidence>
<evidence type="ECO:0000259" key="4">
    <source>
        <dbReference type="Pfam" id="PF01117"/>
    </source>
</evidence>
<dbReference type="AlphaFoldDB" id="A0A3D9C740"/>
<dbReference type="Gene3D" id="2.170.15.10">
    <property type="entry name" value="Proaerolysin, chain A, domain 3"/>
    <property type="match status" value="1"/>
</dbReference>
<sequence>MKKKYLKFLYVGITVLSIVSCSRADSTSILENEKSTTPNNSITEKELLAQGWTIVKEINLIPELKNRAKTSARSMEQSDIKIPFTEKYLSQMGWDLSDTDNGRNEQQEVIKQLKSLTPGGSYPDPNGVLFTRDFALGRKNIKEEKNWWKADTYVLLGKPELVAKPNQLELPDEVFSTEVTNASNEDSEITVTYSYKTGYKYTWNTKFSGSVKINSTLSFGIPLTVEGKTTIEIMVGGEKSWGEDTTNEKTLTSSYKTKVPANSKKSIKVFTKVQGSEVDYTVPITINGTYVLCTPGYRYEINNMDITKGLLRDSSIPMNEQGVVKSVASSTVKILESPAVKL</sequence>
<dbReference type="SUPFAM" id="SSF56973">
    <property type="entry name" value="Aerolisin/ETX pore-forming domain"/>
    <property type="match status" value="1"/>
</dbReference>
<evidence type="ECO:0000256" key="2">
    <source>
        <dbReference type="ARBA" id="ARBA00023157"/>
    </source>
</evidence>
<dbReference type="PANTHER" id="PTHR39244:SF5">
    <property type="entry name" value="NATTERIN-3-LIKE"/>
    <property type="match status" value="1"/>
</dbReference>
<gene>
    <name evidence="5" type="ORF">DRF65_15105</name>
</gene>
<accession>A0A3D9C740</accession>
<dbReference type="Pfam" id="PF01117">
    <property type="entry name" value="Aerolysin"/>
    <property type="match status" value="1"/>
</dbReference>
<dbReference type="InterPro" id="IPR053237">
    <property type="entry name" value="Natterin_C"/>
</dbReference>
<dbReference type="Proteomes" id="UP000256686">
    <property type="component" value="Unassembled WGS sequence"/>
</dbReference>
<feature type="domain" description="Aerolysin-like C-terminal" evidence="4">
    <location>
        <begin position="172"/>
        <end position="285"/>
    </location>
</feature>
<reference evidence="6" key="1">
    <citation type="submission" date="2018-06" db="EMBL/GenBank/DDBJ databases">
        <authorList>
            <person name="Lum Nde A."/>
            <person name="Hugo C."/>
        </authorList>
    </citation>
    <scope>NUCLEOTIDE SEQUENCE [LARGE SCALE GENOMIC DNA]</scope>
    <source>
        <strain evidence="6">1_F178</strain>
    </source>
</reference>
<protein>
    <recommendedName>
        <fullName evidence="4">Aerolysin-like C-terminal domain-containing protein</fullName>
    </recommendedName>
</protein>
<name>A0A3D9C740_9FLAO</name>
<evidence type="ECO:0000313" key="6">
    <source>
        <dbReference type="Proteomes" id="UP000256686"/>
    </source>
</evidence>
<feature type="signal peptide" evidence="3">
    <location>
        <begin position="1"/>
        <end position="24"/>
    </location>
</feature>
<keyword evidence="6" id="KW-1185">Reference proteome</keyword>
<dbReference type="EMBL" id="QNVT01000014">
    <property type="protein sequence ID" value="REC61518.1"/>
    <property type="molecule type" value="Genomic_DNA"/>
</dbReference>
<dbReference type="RefSeq" id="WP_115971598.1">
    <property type="nucleotide sequence ID" value="NZ_QNVT01000014.1"/>
</dbReference>
<keyword evidence="3" id="KW-0732">Signal</keyword>
<dbReference type="CDD" id="cd20222">
    <property type="entry name" value="PFM_parasporin-2-like"/>
    <property type="match status" value="1"/>
</dbReference>
<dbReference type="PANTHER" id="PTHR39244">
    <property type="entry name" value="NATTERIN-4"/>
    <property type="match status" value="1"/>
</dbReference>
<proteinExistence type="inferred from homology"/>
<dbReference type="InterPro" id="IPR055267">
    <property type="entry name" value="Aerolysin-like_C"/>
</dbReference>
<dbReference type="PROSITE" id="PS51257">
    <property type="entry name" value="PROKAR_LIPOPROTEIN"/>
    <property type="match status" value="1"/>
</dbReference>
<comment type="caution">
    <text evidence="5">The sequence shown here is derived from an EMBL/GenBank/DDBJ whole genome shotgun (WGS) entry which is preliminary data.</text>
</comment>